<accession>A0A2H1KV95</accession>
<evidence type="ECO:0000313" key="1">
    <source>
        <dbReference type="EMBL" id="SMY03685.1"/>
    </source>
</evidence>
<dbReference type="AlphaFoldDB" id="A0A2H1KV95"/>
<organism evidence="1 2">
    <name type="scientific">Brevibacterium aurantiacum</name>
    <dbReference type="NCBI Taxonomy" id="273384"/>
    <lineage>
        <taxon>Bacteria</taxon>
        <taxon>Bacillati</taxon>
        <taxon>Actinomycetota</taxon>
        <taxon>Actinomycetes</taxon>
        <taxon>Micrococcales</taxon>
        <taxon>Brevibacteriaceae</taxon>
        <taxon>Brevibacterium</taxon>
    </lineage>
</organism>
<protein>
    <submittedName>
        <fullName evidence="1">Uncharacterized protein</fullName>
    </submittedName>
</protein>
<sequence length="64" mass="7112">MKNNILWLTLKTQPNDIDSMVADNDGLPRCFRVDTTSAEQPDIGLFINRAVGAYSFRQRGAVIG</sequence>
<evidence type="ECO:0000313" key="2">
    <source>
        <dbReference type="Proteomes" id="UP000234289"/>
    </source>
</evidence>
<dbReference type="Proteomes" id="UP000234289">
    <property type="component" value="Unassembled WGS sequence"/>
</dbReference>
<gene>
    <name evidence="1" type="ORF">BAUR920_03661</name>
</gene>
<name>A0A2H1KV95_BREAU</name>
<proteinExistence type="predicted"/>
<reference evidence="2" key="1">
    <citation type="submission" date="2017-03" db="EMBL/GenBank/DDBJ databases">
        <authorList>
            <person name="Monnet C."/>
        </authorList>
    </citation>
    <scope>NUCLEOTIDE SEQUENCE [LARGE SCALE GENOMIC DNA]</scope>
    <source>
        <strain evidence="2">CNRZ 920</strain>
    </source>
</reference>
<dbReference type="EMBL" id="FXZG01000070">
    <property type="protein sequence ID" value="SMY03685.1"/>
    <property type="molecule type" value="Genomic_DNA"/>
</dbReference>